<protein>
    <recommendedName>
        <fullName evidence="4">Protein DYAD-like</fullName>
    </recommendedName>
</protein>
<keyword evidence="1" id="KW-0175">Coiled coil</keyword>
<accession>A0ABQ7KL69</accession>
<dbReference type="Proteomes" id="UP000823674">
    <property type="component" value="Chromosome A10"/>
</dbReference>
<keyword evidence="3" id="KW-1185">Reference proteome</keyword>
<dbReference type="PANTHER" id="PTHR46740">
    <property type="entry name" value="PROTEIN DYAD"/>
    <property type="match status" value="1"/>
</dbReference>
<evidence type="ECO:0000256" key="1">
    <source>
        <dbReference type="SAM" id="Coils"/>
    </source>
</evidence>
<proteinExistence type="predicted"/>
<organism evidence="2 3">
    <name type="scientific">Brassica rapa subsp. trilocularis</name>
    <dbReference type="NCBI Taxonomy" id="1813537"/>
    <lineage>
        <taxon>Eukaryota</taxon>
        <taxon>Viridiplantae</taxon>
        <taxon>Streptophyta</taxon>
        <taxon>Embryophyta</taxon>
        <taxon>Tracheophyta</taxon>
        <taxon>Spermatophyta</taxon>
        <taxon>Magnoliopsida</taxon>
        <taxon>eudicotyledons</taxon>
        <taxon>Gunneridae</taxon>
        <taxon>Pentapetalae</taxon>
        <taxon>rosids</taxon>
        <taxon>malvids</taxon>
        <taxon>Brassicales</taxon>
        <taxon>Brassicaceae</taxon>
        <taxon>Brassiceae</taxon>
        <taxon>Brassica</taxon>
    </lineage>
</organism>
<name>A0ABQ7KL69_BRACM</name>
<feature type="coiled-coil region" evidence="1">
    <location>
        <begin position="153"/>
        <end position="184"/>
    </location>
</feature>
<dbReference type="InterPro" id="IPR044221">
    <property type="entry name" value="DYAD/AMEIOTIC1"/>
</dbReference>
<dbReference type="EMBL" id="JADBGQ010000010">
    <property type="protein sequence ID" value="KAG5375285.1"/>
    <property type="molecule type" value="Genomic_DNA"/>
</dbReference>
<evidence type="ECO:0000313" key="2">
    <source>
        <dbReference type="EMBL" id="KAG5375285.1"/>
    </source>
</evidence>
<gene>
    <name evidence="2" type="primary">A10p013480.1_BraROA</name>
    <name evidence="2" type="ORF">IGI04_039881</name>
</gene>
<sequence>MSRRNSSGNDDINLSRAQECATRRLPQKKNNKETQIVVYKRRSPNQFIDRWSTESFSQPHTKTRVEVRGEEAHWRHGSVDHLLKHMSGKVAPGCQDRFMRKHNADGAMEYWLESSDLVHIRKEAGVNDPFWTPPPGWKLGDSPTQDPICVGEIRDIRGELDILKRELENLASKKDEELAMMMNTPISCVTSQNVDHDNMMPLANEIYTDLLKKKDKIEDQLVTIAEALHKMEEDMGCLRRTVDGNCPRKPDSTEMPLLLEDSPIMKTLEGEVNRENQIKELPQKGRRDERPLLSLKNNTGFRICRPVASFSWPNLPALAAATDNDEIASLPSHHRLSPSLTCPVKPLAAKRPLVLPFPFTATPQDQAPTDLFNL</sequence>
<reference evidence="2 3" key="1">
    <citation type="submission" date="2021-03" db="EMBL/GenBank/DDBJ databases">
        <authorList>
            <person name="King G.J."/>
            <person name="Bancroft I."/>
            <person name="Baten A."/>
            <person name="Bloomfield J."/>
            <person name="Borpatragohain P."/>
            <person name="He Z."/>
            <person name="Irish N."/>
            <person name="Irwin J."/>
            <person name="Liu K."/>
            <person name="Mauleon R.P."/>
            <person name="Moore J."/>
            <person name="Morris R."/>
            <person name="Ostergaard L."/>
            <person name="Wang B."/>
            <person name="Wells R."/>
        </authorList>
    </citation>
    <scope>NUCLEOTIDE SEQUENCE [LARGE SCALE GENOMIC DNA]</scope>
    <source>
        <strain evidence="2">R-o-18</strain>
        <tissue evidence="2">Leaf</tissue>
    </source>
</reference>
<dbReference type="PANTHER" id="PTHR46740:SF2">
    <property type="entry name" value="PROTEIN DYAD"/>
    <property type="match status" value="1"/>
</dbReference>
<comment type="caution">
    <text evidence="2">The sequence shown here is derived from an EMBL/GenBank/DDBJ whole genome shotgun (WGS) entry which is preliminary data.</text>
</comment>
<evidence type="ECO:0008006" key="4">
    <source>
        <dbReference type="Google" id="ProtNLM"/>
    </source>
</evidence>
<evidence type="ECO:0000313" key="3">
    <source>
        <dbReference type="Proteomes" id="UP000823674"/>
    </source>
</evidence>